<dbReference type="InterPro" id="IPR027396">
    <property type="entry name" value="DsrEFH-like"/>
</dbReference>
<dbReference type="RefSeq" id="WP_147704216.1">
    <property type="nucleotide sequence ID" value="NZ_VDUY01000003.1"/>
</dbReference>
<dbReference type="SUPFAM" id="SSF75169">
    <property type="entry name" value="DsrEFH-like"/>
    <property type="match status" value="1"/>
</dbReference>
<dbReference type="PANTHER" id="PTHR37691:SF1">
    <property type="entry name" value="BLR3518 PROTEIN"/>
    <property type="match status" value="1"/>
</dbReference>
<dbReference type="Pfam" id="PF02635">
    <property type="entry name" value="DsrE"/>
    <property type="match status" value="1"/>
</dbReference>
<evidence type="ECO:0000313" key="2">
    <source>
        <dbReference type="EMBL" id="TXL66305.1"/>
    </source>
</evidence>
<gene>
    <name evidence="2" type="ORF">FHP08_09570</name>
</gene>
<keyword evidence="3" id="KW-1185">Reference proteome</keyword>
<dbReference type="Proteomes" id="UP000321548">
    <property type="component" value="Unassembled WGS sequence"/>
</dbReference>
<evidence type="ECO:0000313" key="3">
    <source>
        <dbReference type="Proteomes" id="UP000321548"/>
    </source>
</evidence>
<dbReference type="OrthoDB" id="8776505at2"/>
<reference evidence="2 3" key="1">
    <citation type="submission" date="2019-06" db="EMBL/GenBank/DDBJ databases">
        <title>Quisquiliibacterium sp. nov., isolated from a maize field.</title>
        <authorList>
            <person name="Lin S.-Y."/>
            <person name="Tsai C.-F."/>
            <person name="Young C.-C."/>
        </authorList>
    </citation>
    <scope>NUCLEOTIDE SEQUENCE [LARGE SCALE GENOMIC DNA]</scope>
    <source>
        <strain evidence="2 3">CC-CFT501</strain>
    </source>
</reference>
<protein>
    <submittedName>
        <fullName evidence="2">Uncharacterized protein</fullName>
    </submittedName>
</protein>
<name>A0A5C8NZ72_9BURK</name>
<sequence length="150" mass="15860">MNRKSFAALAVAAAAAIAANIACLPEAAAQGAAQVKTANRLVVQVSDGEAQRWNMALNNIRNLQTELGAANVEVELVAYGPGVNMLKADATTANRISDAIKSGVKVVACENSLKGLKISKDEMHAEIGYVPAGVVEIMRRQQEGWAYIRP</sequence>
<dbReference type="InterPro" id="IPR003787">
    <property type="entry name" value="Sulphur_relay_DsrE/F-like"/>
</dbReference>
<evidence type="ECO:0000256" key="1">
    <source>
        <dbReference type="SAM" id="SignalP"/>
    </source>
</evidence>
<dbReference type="EMBL" id="VDUY01000003">
    <property type="protein sequence ID" value="TXL66305.1"/>
    <property type="molecule type" value="Genomic_DNA"/>
</dbReference>
<feature type="signal peptide" evidence="1">
    <location>
        <begin position="1"/>
        <end position="28"/>
    </location>
</feature>
<comment type="caution">
    <text evidence="2">The sequence shown here is derived from an EMBL/GenBank/DDBJ whole genome shotgun (WGS) entry which is preliminary data.</text>
</comment>
<dbReference type="AlphaFoldDB" id="A0A5C8NZ72"/>
<dbReference type="PANTHER" id="PTHR37691">
    <property type="entry name" value="BLR3518 PROTEIN"/>
    <property type="match status" value="1"/>
</dbReference>
<proteinExistence type="predicted"/>
<organism evidence="2 3">
    <name type="scientific">Zeimonas arvi</name>
    <dbReference type="NCBI Taxonomy" id="2498847"/>
    <lineage>
        <taxon>Bacteria</taxon>
        <taxon>Pseudomonadati</taxon>
        <taxon>Pseudomonadota</taxon>
        <taxon>Betaproteobacteria</taxon>
        <taxon>Burkholderiales</taxon>
        <taxon>Burkholderiaceae</taxon>
        <taxon>Zeimonas</taxon>
    </lineage>
</organism>
<dbReference type="Gene3D" id="3.40.1260.10">
    <property type="entry name" value="DsrEFH-like"/>
    <property type="match status" value="1"/>
</dbReference>
<feature type="chain" id="PRO_5022853827" evidence="1">
    <location>
        <begin position="29"/>
        <end position="150"/>
    </location>
</feature>
<accession>A0A5C8NZ72</accession>
<keyword evidence="1" id="KW-0732">Signal</keyword>